<evidence type="ECO:0000313" key="1">
    <source>
        <dbReference type="EMBL" id="KVI07518.1"/>
    </source>
</evidence>
<keyword evidence="2" id="KW-1185">Reference proteome</keyword>
<organism evidence="1 2">
    <name type="scientific">Cynara cardunculus var. scolymus</name>
    <name type="common">Globe artichoke</name>
    <name type="synonym">Cynara scolymus</name>
    <dbReference type="NCBI Taxonomy" id="59895"/>
    <lineage>
        <taxon>Eukaryota</taxon>
        <taxon>Viridiplantae</taxon>
        <taxon>Streptophyta</taxon>
        <taxon>Embryophyta</taxon>
        <taxon>Tracheophyta</taxon>
        <taxon>Spermatophyta</taxon>
        <taxon>Magnoliopsida</taxon>
        <taxon>eudicotyledons</taxon>
        <taxon>Gunneridae</taxon>
        <taxon>Pentapetalae</taxon>
        <taxon>asterids</taxon>
        <taxon>campanulids</taxon>
        <taxon>Asterales</taxon>
        <taxon>Asteraceae</taxon>
        <taxon>Carduoideae</taxon>
        <taxon>Cardueae</taxon>
        <taxon>Carduinae</taxon>
        <taxon>Cynara</taxon>
    </lineage>
</organism>
<accession>A0A118K4G4</accession>
<dbReference type="AlphaFoldDB" id="A0A118K4G4"/>
<reference evidence="1 2" key="1">
    <citation type="journal article" date="2016" name="Sci. Rep.">
        <title>The genome sequence of the outbreeding globe artichoke constructed de novo incorporating a phase-aware low-pass sequencing strategy of F1 progeny.</title>
        <authorList>
            <person name="Scaglione D."/>
            <person name="Reyes-Chin-Wo S."/>
            <person name="Acquadro A."/>
            <person name="Froenicke L."/>
            <person name="Portis E."/>
            <person name="Beitel C."/>
            <person name="Tirone M."/>
            <person name="Mauro R."/>
            <person name="Lo Monaco A."/>
            <person name="Mauromicale G."/>
            <person name="Faccioli P."/>
            <person name="Cattivelli L."/>
            <person name="Rieseberg L."/>
            <person name="Michelmore R."/>
            <person name="Lanteri S."/>
        </authorList>
    </citation>
    <scope>NUCLEOTIDE SEQUENCE [LARGE SCALE GENOMIC DNA]</scope>
    <source>
        <strain evidence="1">2C</strain>
    </source>
</reference>
<name>A0A118K4G4_CYNCS</name>
<dbReference type="Gramene" id="KVI07518">
    <property type="protein sequence ID" value="KVI07518"/>
    <property type="gene ID" value="Ccrd_014089"/>
</dbReference>
<proteinExistence type="predicted"/>
<gene>
    <name evidence="1" type="ORF">Ccrd_014089</name>
</gene>
<evidence type="ECO:0000313" key="2">
    <source>
        <dbReference type="Proteomes" id="UP000243975"/>
    </source>
</evidence>
<sequence>MDQFDDDDLDVFLDKDFDPLCATDGMSWIWMKAMVDPVSSLATGLNWWISWAFLI</sequence>
<comment type="caution">
    <text evidence="1">The sequence shown here is derived from an EMBL/GenBank/DDBJ whole genome shotgun (WGS) entry which is preliminary data.</text>
</comment>
<dbReference type="EMBL" id="LEKV01001503">
    <property type="protein sequence ID" value="KVI07518.1"/>
    <property type="molecule type" value="Genomic_DNA"/>
</dbReference>
<dbReference type="Proteomes" id="UP000243975">
    <property type="component" value="Unassembled WGS sequence"/>
</dbReference>
<protein>
    <submittedName>
        <fullName evidence="1">Uncharacterized protein</fullName>
    </submittedName>
</protein>